<reference evidence="3 4" key="1">
    <citation type="submission" date="2020-04" db="EMBL/GenBank/DDBJ databases">
        <title>Draft genome of Pyxidicoccus fallax type strain.</title>
        <authorList>
            <person name="Whitworth D.E."/>
        </authorList>
    </citation>
    <scope>NUCLEOTIDE SEQUENCE [LARGE SCALE GENOMIC DNA]</scope>
    <source>
        <strain evidence="3 4">DSM 14698</strain>
    </source>
</reference>
<dbReference type="InterPro" id="IPR013538">
    <property type="entry name" value="ASHA1/2-like_C"/>
</dbReference>
<dbReference type="InterPro" id="IPR023393">
    <property type="entry name" value="START-like_dom_sf"/>
</dbReference>
<feature type="domain" description="Activator of Hsp90 ATPase homologue 1/2-like C-terminal" evidence="2">
    <location>
        <begin position="23"/>
        <end position="142"/>
    </location>
</feature>
<gene>
    <name evidence="3" type="ORF">HG543_14175</name>
</gene>
<comment type="caution">
    <text evidence="3">The sequence shown here is derived from an EMBL/GenBank/DDBJ whole genome shotgun (WGS) entry which is preliminary data.</text>
</comment>
<dbReference type="Pfam" id="PF08327">
    <property type="entry name" value="AHSA1"/>
    <property type="match status" value="1"/>
</dbReference>
<proteinExistence type="inferred from homology"/>
<dbReference type="SUPFAM" id="SSF55961">
    <property type="entry name" value="Bet v1-like"/>
    <property type="match status" value="1"/>
</dbReference>
<dbReference type="RefSeq" id="WP_169345275.1">
    <property type="nucleotide sequence ID" value="NZ_JABBJJ010000053.1"/>
</dbReference>
<evidence type="ECO:0000313" key="3">
    <source>
        <dbReference type="EMBL" id="NMO15987.1"/>
    </source>
</evidence>
<name>A0A848LBG2_9BACT</name>
<keyword evidence="4" id="KW-1185">Reference proteome</keyword>
<dbReference type="Gene3D" id="3.30.530.20">
    <property type="match status" value="1"/>
</dbReference>
<evidence type="ECO:0000256" key="1">
    <source>
        <dbReference type="ARBA" id="ARBA00006817"/>
    </source>
</evidence>
<comment type="similarity">
    <text evidence="1">Belongs to the AHA1 family.</text>
</comment>
<dbReference type="Proteomes" id="UP000518300">
    <property type="component" value="Unassembled WGS sequence"/>
</dbReference>
<organism evidence="3 4">
    <name type="scientific">Pyxidicoccus fallax</name>
    <dbReference type="NCBI Taxonomy" id="394095"/>
    <lineage>
        <taxon>Bacteria</taxon>
        <taxon>Pseudomonadati</taxon>
        <taxon>Myxococcota</taxon>
        <taxon>Myxococcia</taxon>
        <taxon>Myxococcales</taxon>
        <taxon>Cystobacterineae</taxon>
        <taxon>Myxococcaceae</taxon>
        <taxon>Pyxidicoccus</taxon>
    </lineage>
</organism>
<sequence length="178" mass="19854">MSTSAPPPDSRRMRLERLLSGSQEYVWRYLTEPELLAEWLGVSKLELREGGRVELEPLRTEGKEQKPSGRTVQGVVTRCEPPRVLSFTWSDATTPHSEVTLELVPRGEKVRLVLTHWRSTVHASASGAGGSAGVLEALATLLDAKVAGGRMRARRAPRVRVVRRPHAVARWHRVRRAA</sequence>
<accession>A0A848LBG2</accession>
<dbReference type="AlphaFoldDB" id="A0A848LBG2"/>
<protein>
    <submittedName>
        <fullName evidence="3">ATPase</fullName>
    </submittedName>
</protein>
<evidence type="ECO:0000313" key="4">
    <source>
        <dbReference type="Proteomes" id="UP000518300"/>
    </source>
</evidence>
<dbReference type="EMBL" id="JABBJJ010000053">
    <property type="protein sequence ID" value="NMO15987.1"/>
    <property type="molecule type" value="Genomic_DNA"/>
</dbReference>
<evidence type="ECO:0000259" key="2">
    <source>
        <dbReference type="Pfam" id="PF08327"/>
    </source>
</evidence>